<dbReference type="OrthoDB" id="2969222at2"/>
<keyword evidence="2" id="KW-1185">Reference proteome</keyword>
<protein>
    <submittedName>
        <fullName evidence="1">Uncharacterized protein</fullName>
    </submittedName>
</protein>
<dbReference type="Proteomes" id="UP000234748">
    <property type="component" value="Unassembled WGS sequence"/>
</dbReference>
<dbReference type="AlphaFoldDB" id="A0A2N5M8J1"/>
<comment type="caution">
    <text evidence="1">The sequence shown here is derived from an EMBL/GenBank/DDBJ whole genome shotgun (WGS) entry which is preliminary data.</text>
</comment>
<organism evidence="1 2">
    <name type="scientific">Peribacillus deserti</name>
    <dbReference type="NCBI Taxonomy" id="673318"/>
    <lineage>
        <taxon>Bacteria</taxon>
        <taxon>Bacillati</taxon>
        <taxon>Bacillota</taxon>
        <taxon>Bacilli</taxon>
        <taxon>Bacillales</taxon>
        <taxon>Bacillaceae</taxon>
        <taxon>Peribacillus</taxon>
    </lineage>
</organism>
<dbReference type="RefSeq" id="WP_101640865.1">
    <property type="nucleotide sequence ID" value="NZ_PGUY01000018.1"/>
</dbReference>
<proteinExistence type="predicted"/>
<reference evidence="1 2" key="1">
    <citation type="submission" date="2017-11" db="EMBL/GenBank/DDBJ databases">
        <title>Comparitive Functional Genomics of Dry Heat Resistant strains isolated from the Viking Spacecraft.</title>
        <authorList>
            <person name="Seuylemezian A."/>
            <person name="Cooper K."/>
            <person name="Vaishampayan P."/>
        </authorList>
    </citation>
    <scope>NUCLEOTIDE SEQUENCE [LARGE SCALE GENOMIC DNA]</scope>
    <source>
        <strain evidence="1 2">V1-29</strain>
    </source>
</reference>
<sequence length="96" mass="11384">MKVYSTWKNSTYLFDFFIGEVSDLLEDQLTKIASVDTEIYTKEKQLLWKGRIRVKFNEFGIYPIPEDLSSIELPSSVLKMLLIELRRYIKPQKSFL</sequence>
<name>A0A2N5M8J1_9BACI</name>
<dbReference type="EMBL" id="PGUY01000018">
    <property type="protein sequence ID" value="PLT30657.1"/>
    <property type="molecule type" value="Genomic_DNA"/>
</dbReference>
<evidence type="ECO:0000313" key="1">
    <source>
        <dbReference type="EMBL" id="PLT30657.1"/>
    </source>
</evidence>
<gene>
    <name evidence="1" type="ORF">CUU66_06480</name>
</gene>
<evidence type="ECO:0000313" key="2">
    <source>
        <dbReference type="Proteomes" id="UP000234748"/>
    </source>
</evidence>
<accession>A0A2N5M8J1</accession>